<dbReference type="Proteomes" id="UP000050381">
    <property type="component" value="Unassembled WGS sequence"/>
</dbReference>
<evidence type="ECO:0000313" key="2">
    <source>
        <dbReference type="Proteomes" id="UP000050381"/>
    </source>
</evidence>
<name>A0A0N8R750_PSESX</name>
<dbReference type="EMBL" id="LJQD01000040">
    <property type="protein sequence ID" value="KPW99806.1"/>
    <property type="molecule type" value="Genomic_DNA"/>
</dbReference>
<gene>
    <name evidence="1" type="ORF">ALO79_05300</name>
</gene>
<dbReference type="RefSeq" id="WP_057430666.1">
    <property type="nucleotide sequence ID" value="NZ_LIIH01000121.1"/>
</dbReference>
<organism evidence="1 2">
    <name type="scientific">Pseudomonas syringae pv. castaneae</name>
    <dbReference type="NCBI Taxonomy" id="264450"/>
    <lineage>
        <taxon>Bacteria</taxon>
        <taxon>Pseudomonadati</taxon>
        <taxon>Pseudomonadota</taxon>
        <taxon>Gammaproteobacteria</taxon>
        <taxon>Pseudomonadales</taxon>
        <taxon>Pseudomonadaceae</taxon>
        <taxon>Pseudomonas</taxon>
        <taxon>Pseudomonas syringae</taxon>
    </lineage>
</organism>
<protein>
    <submittedName>
        <fullName evidence="1">Uncharacterized protein</fullName>
    </submittedName>
</protein>
<evidence type="ECO:0000313" key="1">
    <source>
        <dbReference type="EMBL" id="KPW99806.1"/>
    </source>
</evidence>
<dbReference type="AlphaFoldDB" id="A0A0N8R750"/>
<sequence>MEKEKAGSKVVMVGDCRISISLEYSDGKPVSGDLFLESDQPDIAGILKTISGVWESEGQAMADLELQARAWVNSLNQRARRV</sequence>
<dbReference type="PATRIC" id="fig|264450.4.peg.6256"/>
<comment type="caution">
    <text evidence="1">The sequence shown here is derived from an EMBL/GenBank/DDBJ whole genome shotgun (WGS) entry which is preliminary data.</text>
</comment>
<proteinExistence type="predicted"/>
<reference evidence="1 2" key="1">
    <citation type="submission" date="2015-09" db="EMBL/GenBank/DDBJ databases">
        <title>Genome announcement of multiple Pseudomonas syringae strains.</title>
        <authorList>
            <person name="Thakur S."/>
            <person name="Wang P.W."/>
            <person name="Gong Y."/>
            <person name="Weir B.S."/>
            <person name="Guttman D.S."/>
        </authorList>
    </citation>
    <scope>NUCLEOTIDE SEQUENCE [LARGE SCALE GENOMIC DNA]</scope>
    <source>
        <strain evidence="1 2">ICMP9419</strain>
    </source>
</reference>
<accession>A0A0N8R750</accession>